<keyword evidence="3" id="KW-1185">Reference proteome</keyword>
<dbReference type="PANTHER" id="PTHR31327">
    <property type="entry name" value="SPERM MEIOSIS PDZ DOMAIN CONTAINING PROTEINS-RELATED"/>
    <property type="match status" value="1"/>
</dbReference>
<proteinExistence type="predicted"/>
<accession>A0A016WDT9</accession>
<protein>
    <recommendedName>
        <fullName evidence="1">PDZ domain-containing protein</fullName>
    </recommendedName>
</protein>
<dbReference type="Proteomes" id="UP000024635">
    <property type="component" value="Unassembled WGS sequence"/>
</dbReference>
<evidence type="ECO:0000259" key="1">
    <source>
        <dbReference type="Pfam" id="PF17820"/>
    </source>
</evidence>
<feature type="domain" description="PDZ" evidence="1">
    <location>
        <begin position="126"/>
        <end position="166"/>
    </location>
</feature>
<dbReference type="SUPFAM" id="SSF50156">
    <property type="entry name" value="PDZ domain-like"/>
    <property type="match status" value="1"/>
</dbReference>
<sequence length="386" mass="43078">MKTDQRSMCILNEKSVQPPRGGERVRPRNHKLHLDGLSAASINTQRNRAAHDGIIAAVANLESLDSCSSHLMSTNKKTARSRRVFFKAAEGPLPTPTIPVFKNDIDVGDNLMIMNIAPAALTTNCAELIAGDRITKINGQAMKTKAEVQAALKSQLGSEIKVELLRRQFTKPLTAERAKKIGLSRLDGFTYFLLTCVKESTDPVSSFGFTLKLLKNRAHVIALDPKGIASIYFCIGDALLDLDGTPIPFNDIEFVRGYTQKFNKNNRFTVVIERPLSQQALFMYNMLFKLMLPQESDVEMGPDAVLIGKEAANMHRMVFRRLKPRSVYGPRVDKREPTLKTLDVSDKAKNIRVASSAMELKIASDIEDEDELKPVDRKSHAMFDDF</sequence>
<organism evidence="2 3">
    <name type="scientific">Ancylostoma ceylanicum</name>
    <dbReference type="NCBI Taxonomy" id="53326"/>
    <lineage>
        <taxon>Eukaryota</taxon>
        <taxon>Metazoa</taxon>
        <taxon>Ecdysozoa</taxon>
        <taxon>Nematoda</taxon>
        <taxon>Chromadorea</taxon>
        <taxon>Rhabditida</taxon>
        <taxon>Rhabditina</taxon>
        <taxon>Rhabditomorpha</taxon>
        <taxon>Strongyloidea</taxon>
        <taxon>Ancylostomatidae</taxon>
        <taxon>Ancylostomatinae</taxon>
        <taxon>Ancylostoma</taxon>
    </lineage>
</organism>
<dbReference type="AlphaFoldDB" id="A0A016WDT9"/>
<evidence type="ECO:0000313" key="2">
    <source>
        <dbReference type="EMBL" id="EYC37776.1"/>
    </source>
</evidence>
<dbReference type="Gene3D" id="2.30.42.10">
    <property type="match status" value="1"/>
</dbReference>
<dbReference type="EMBL" id="JARK01000366">
    <property type="protein sequence ID" value="EYC37776.1"/>
    <property type="molecule type" value="Genomic_DNA"/>
</dbReference>
<dbReference type="STRING" id="53326.A0A016WDT9"/>
<name>A0A016WDT9_9BILA</name>
<gene>
    <name evidence="2" type="primary">Acey_s0766.g2170</name>
    <name evidence="2" type="synonym">Acey-F28E10.4</name>
    <name evidence="2" type="ORF">Y032_0766g2170</name>
</gene>
<dbReference type="InterPro" id="IPR040264">
    <property type="entry name" value="T15H9.4-like"/>
</dbReference>
<comment type="caution">
    <text evidence="2">The sequence shown here is derived from an EMBL/GenBank/DDBJ whole genome shotgun (WGS) entry which is preliminary data.</text>
</comment>
<evidence type="ECO:0000313" key="3">
    <source>
        <dbReference type="Proteomes" id="UP000024635"/>
    </source>
</evidence>
<dbReference type="PANTHER" id="PTHR31327:SF2">
    <property type="entry name" value="PDZ DOMAIN-CONTAINING PROTEIN"/>
    <property type="match status" value="1"/>
</dbReference>
<dbReference type="OrthoDB" id="5797003at2759"/>
<reference evidence="3" key="1">
    <citation type="journal article" date="2015" name="Nat. Genet.">
        <title>The genome and transcriptome of the zoonotic hookworm Ancylostoma ceylanicum identify infection-specific gene families.</title>
        <authorList>
            <person name="Schwarz E.M."/>
            <person name="Hu Y."/>
            <person name="Antoshechkin I."/>
            <person name="Miller M.M."/>
            <person name="Sternberg P.W."/>
            <person name="Aroian R.V."/>
        </authorList>
    </citation>
    <scope>NUCLEOTIDE SEQUENCE</scope>
    <source>
        <strain evidence="3">HY135</strain>
    </source>
</reference>
<dbReference type="InterPro" id="IPR041489">
    <property type="entry name" value="PDZ_6"/>
</dbReference>
<dbReference type="InterPro" id="IPR036034">
    <property type="entry name" value="PDZ_sf"/>
</dbReference>
<dbReference type="Pfam" id="PF17820">
    <property type="entry name" value="PDZ_6"/>
    <property type="match status" value="1"/>
</dbReference>